<dbReference type="Proteomes" id="UP001382181">
    <property type="component" value="Unassembled WGS sequence"/>
</dbReference>
<comment type="caution">
    <text evidence="1">The sequence shown here is derived from an EMBL/GenBank/DDBJ whole genome shotgun (WGS) entry which is preliminary data.</text>
</comment>
<dbReference type="EMBL" id="JARUMK010000001">
    <property type="protein sequence ID" value="MEH0563410.1"/>
    <property type="molecule type" value="Genomic_DNA"/>
</dbReference>
<reference evidence="1 2" key="1">
    <citation type="submission" date="2023-04" db="EMBL/GenBank/DDBJ databases">
        <title>Genomic diversity of scab-causing Streptomyces spp. in the province of Quebec, Canada.</title>
        <authorList>
            <person name="Biessy A."/>
            <person name="Cadieux M."/>
            <person name="Ciotola M."/>
            <person name="Filion M."/>
        </authorList>
    </citation>
    <scope>NUCLEOTIDE SEQUENCE [LARGE SCALE GENOMIC DNA]</scope>
    <source>
        <strain evidence="1 2">B21-103</strain>
    </source>
</reference>
<evidence type="ECO:0000313" key="1">
    <source>
        <dbReference type="EMBL" id="MEH0563410.1"/>
    </source>
</evidence>
<keyword evidence="2" id="KW-1185">Reference proteome</keyword>
<protein>
    <submittedName>
        <fullName evidence="1">SUKH-4 family immunity protein</fullName>
    </submittedName>
</protein>
<sequence>MLFDITRGELAGLFGEERLATLPATAFPPAVAAAFPPAVAATEGARLLRDVGVPTGTLLLRTPDEDTGRLPLVQDTVHVEDFEGAAQDAGAWPVIGWLLNAHLALDPGSGGVHAFDPDERTVRRLHTDVSSLVQVALRFQRLLDAFTFGDDEEEAGFERLERAVGRIRTETSDIDPLPFQDDETVWSVVGDEIAAGQRFTGDSPGGRALHG</sequence>
<organism evidence="1 2">
    <name type="scientific">Streptomyces silvae</name>
    <dbReference type="NCBI Taxonomy" id="2803812"/>
    <lineage>
        <taxon>Bacteria</taxon>
        <taxon>Bacillati</taxon>
        <taxon>Actinomycetota</taxon>
        <taxon>Actinomycetes</taxon>
        <taxon>Kitasatosporales</taxon>
        <taxon>Streptomycetaceae</taxon>
        <taxon>Streptomyces</taxon>
    </lineage>
</organism>
<proteinExistence type="predicted"/>
<dbReference type="RefSeq" id="WP_319227184.1">
    <property type="nucleotide sequence ID" value="NZ_JARUMK010000001.1"/>
</dbReference>
<gene>
    <name evidence="1" type="ORF">QBA37_29895</name>
</gene>
<accession>A0ABU8AAJ3</accession>
<name>A0ABU8AAJ3_9ACTN</name>
<dbReference type="InterPro" id="IPR025851">
    <property type="entry name" value="SUKH-4"/>
</dbReference>
<evidence type="ECO:0000313" key="2">
    <source>
        <dbReference type="Proteomes" id="UP001382181"/>
    </source>
</evidence>
<dbReference type="Pfam" id="PF14435">
    <property type="entry name" value="SUKH-4"/>
    <property type="match status" value="1"/>
</dbReference>